<protein>
    <submittedName>
        <fullName evidence="1">Uncharacterized protein</fullName>
    </submittedName>
</protein>
<gene>
    <name evidence="1" type="ORF">QFC20_002851</name>
</gene>
<evidence type="ECO:0000313" key="2">
    <source>
        <dbReference type="Proteomes" id="UP001230649"/>
    </source>
</evidence>
<dbReference type="EMBL" id="JASBWS010000023">
    <property type="protein sequence ID" value="KAJ9110523.1"/>
    <property type="molecule type" value="Genomic_DNA"/>
</dbReference>
<reference evidence="1" key="1">
    <citation type="submission" date="2023-04" db="EMBL/GenBank/DDBJ databases">
        <title>Draft Genome sequencing of Naganishia species isolated from polar environments using Oxford Nanopore Technology.</title>
        <authorList>
            <person name="Leo P."/>
            <person name="Venkateswaran K."/>
        </authorList>
    </citation>
    <scope>NUCLEOTIDE SEQUENCE</scope>
    <source>
        <strain evidence="1">MNA-CCFEE 5262</strain>
    </source>
</reference>
<comment type="caution">
    <text evidence="1">The sequence shown here is derived from an EMBL/GenBank/DDBJ whole genome shotgun (WGS) entry which is preliminary data.</text>
</comment>
<accession>A0ACC2WGJ2</accession>
<evidence type="ECO:0000313" key="1">
    <source>
        <dbReference type="EMBL" id="KAJ9110523.1"/>
    </source>
</evidence>
<dbReference type="Proteomes" id="UP001230649">
    <property type="component" value="Unassembled WGS sequence"/>
</dbReference>
<keyword evidence="2" id="KW-1185">Reference proteome</keyword>
<sequence>MFGCIVAGRLVQTNLQQVDDAGTSFVFQIDRANEVNHLTVFLLGTVPFPEGYGASVHFQFPGKPFVPLGTLTNARPSSIYRIRQLQSSSEPATGTLGIQIQPLAQLEALAGSLPGRADTPVQQQQQETQMEGALVRRGEGTVDVPRLAEKIVKNLFNYLHSFEGGPATLTPDTPIPLGASP</sequence>
<name>A0ACC2WGJ2_9TREE</name>
<proteinExistence type="predicted"/>
<organism evidence="1 2">
    <name type="scientific">Naganishia adeliensis</name>
    <dbReference type="NCBI Taxonomy" id="92952"/>
    <lineage>
        <taxon>Eukaryota</taxon>
        <taxon>Fungi</taxon>
        <taxon>Dikarya</taxon>
        <taxon>Basidiomycota</taxon>
        <taxon>Agaricomycotina</taxon>
        <taxon>Tremellomycetes</taxon>
        <taxon>Filobasidiales</taxon>
        <taxon>Filobasidiaceae</taxon>
        <taxon>Naganishia</taxon>
    </lineage>
</organism>